<comment type="caution">
    <text evidence="1">The sequence shown here is derived from an EMBL/GenBank/DDBJ whole genome shotgun (WGS) entry which is preliminary data.</text>
</comment>
<name>A0A833L2J8_UNCSA</name>
<reference evidence="1 2" key="1">
    <citation type="submission" date="2019-12" db="EMBL/GenBank/DDBJ databases">
        <authorList>
            <person name="Wolfe R."/>
            <person name="Danczak R."/>
            <person name="Wilkins M."/>
        </authorList>
    </citation>
    <scope>NUCLEOTIDE SEQUENCE [LARGE SCALE GENOMIC DNA]</scope>
    <source>
        <strain evidence="1">X2_MaxBin.013</strain>
    </source>
</reference>
<dbReference type="InterPro" id="IPR013783">
    <property type="entry name" value="Ig-like_fold"/>
</dbReference>
<proteinExistence type="predicted"/>
<dbReference type="Gene3D" id="2.60.40.4070">
    <property type="match status" value="1"/>
</dbReference>
<protein>
    <recommendedName>
        <fullName evidence="3">SbsA Ig-like domain-containing protein</fullName>
    </recommendedName>
</protein>
<evidence type="ECO:0000313" key="1">
    <source>
        <dbReference type="EMBL" id="KAF0135305.1"/>
    </source>
</evidence>
<gene>
    <name evidence="1" type="ORF">FD145_131</name>
</gene>
<organism evidence="1 2">
    <name type="scientific">Candidatus Saganbacteria bacterium</name>
    <dbReference type="NCBI Taxonomy" id="2575572"/>
    <lineage>
        <taxon>Bacteria</taxon>
        <taxon>Bacillati</taxon>
        <taxon>Saganbacteria</taxon>
    </lineage>
</organism>
<sequence>MAFLALSLNANGLIYEDSSDNIYLIHNNKINVSQDLGKSWILQAPISAEAAICERSDKKALIFYVFNNSLFLKDSANLKESKNIYTFASSPESSLAYLDNNTLNLFYLKNKYLFYAQSTDYGNLFSQPQAINNNIPVDLFSAGGNTLAFASNNRILLVKSNNGWELPAEIYQTSSQIQEIKVYNNDAFWIEKAKDNKYSVFMRHGNKQQIIHESYDQIKGIDFPVSNTMSFYLNKNNVSVPFFLTIGDNNYSKARQVKETMLDGEAYLGIISISDVISSAWIYREKVYFEKLKNNPPAILSFDFPKYTNLKTFKYKIGAIDDDADPISYGFEIYKEAGKILTISTSSAEGQIFTSLSDGKYTIKAIAKDAVSQSTPTNAQEINIDTIPPYFKITEPENGSIVNINPILVKGEVAEEAKISINSVLFERTGLTFSKSQFLVKGENIISITLTDEAGNSAQDKLIITYNPDAPILKVNKPQESGWYKGGSTIYLEVETADNDIVDETEVQLAIDGQALDQTLTYYLEDKKASGFVSLPKLSQGIHKLRFLIKDANNNAGSAFYQLKIDALPPMISQKDAVMSFGQLTIPFEEKESGIDISGTSLNITCGSSEVAGKINHENGNIVFKPKSNFLSLQYKVSIKARDLAGNIANEESFTISPNNSTVSILQNAGELSILSLINGPNPFSPIKDITAVIKYLLSKTGDIKLFIYNIDGSCIFIKEVKQTSSGSVSWDGKDLFGQAVPQGVYPYLLFAKDNIGKSEVKRGNIIVLQ</sequence>
<evidence type="ECO:0000313" key="2">
    <source>
        <dbReference type="Proteomes" id="UP000488506"/>
    </source>
</evidence>
<dbReference type="Pfam" id="PF09136">
    <property type="entry name" value="Glucodextran_B"/>
    <property type="match status" value="1"/>
</dbReference>
<dbReference type="InterPro" id="IPR036278">
    <property type="entry name" value="Sialidase_sf"/>
</dbReference>
<evidence type="ECO:0008006" key="3">
    <source>
        <dbReference type="Google" id="ProtNLM"/>
    </source>
</evidence>
<accession>A0A833L2J8</accession>
<dbReference type="EMBL" id="WPAF01000001">
    <property type="protein sequence ID" value="KAF0135305.1"/>
    <property type="molecule type" value="Genomic_DNA"/>
</dbReference>
<dbReference type="Proteomes" id="UP000488506">
    <property type="component" value="Unassembled WGS sequence"/>
</dbReference>
<dbReference type="Gene3D" id="2.60.40.10">
    <property type="entry name" value="Immunoglobulins"/>
    <property type="match status" value="1"/>
</dbReference>
<dbReference type="SUPFAM" id="SSF50939">
    <property type="entry name" value="Sialidases"/>
    <property type="match status" value="1"/>
</dbReference>
<dbReference type="AlphaFoldDB" id="A0A833L2J8"/>